<proteinExistence type="predicted"/>
<accession>A0A444YNA1</accession>
<feature type="domain" description="FAR1" evidence="1">
    <location>
        <begin position="11"/>
        <end position="93"/>
    </location>
</feature>
<evidence type="ECO:0000259" key="1">
    <source>
        <dbReference type="Pfam" id="PF03101"/>
    </source>
</evidence>
<reference evidence="2 3" key="1">
    <citation type="submission" date="2019-01" db="EMBL/GenBank/DDBJ databases">
        <title>Sequencing of cultivated peanut Arachis hypogaea provides insights into genome evolution and oil improvement.</title>
        <authorList>
            <person name="Chen X."/>
        </authorList>
    </citation>
    <scope>NUCLEOTIDE SEQUENCE [LARGE SCALE GENOMIC DNA]</scope>
    <source>
        <strain evidence="3">cv. Fuhuasheng</strain>
        <tissue evidence="2">Leaves</tissue>
    </source>
</reference>
<dbReference type="Pfam" id="PF03101">
    <property type="entry name" value="FAR1"/>
    <property type="match status" value="1"/>
</dbReference>
<name>A0A444YNA1_ARAHY</name>
<gene>
    <name evidence="2" type="ORF">Ahy_B06g082403</name>
</gene>
<dbReference type="InterPro" id="IPR004330">
    <property type="entry name" value="FAR1_DNA_bnd_dom"/>
</dbReference>
<evidence type="ECO:0000313" key="2">
    <source>
        <dbReference type="EMBL" id="RYR03446.1"/>
    </source>
</evidence>
<dbReference type="Proteomes" id="UP000289738">
    <property type="component" value="Chromosome B06"/>
</dbReference>
<dbReference type="EMBL" id="SDMP01000016">
    <property type="protein sequence ID" value="RYR03446.1"/>
    <property type="molecule type" value="Genomic_DNA"/>
</dbReference>
<sequence length="148" mass="17334">MTFKILEEVRKFYKDYSKLAGFSTEIRNTTRKGDKIKNQLITCSREGKWKSKISLKTNLSAGINCPAKIYVHTLKDVDLWIISKVVLNYSHPCCRDRAEMLKQHRELSMFVRRTNENNEKAEIRSSKTYQSFVAPVGDHRKLSFIKKM</sequence>
<dbReference type="AlphaFoldDB" id="A0A444YNA1"/>
<dbReference type="PANTHER" id="PTHR46328:SF35">
    <property type="entry name" value="PROTEIN FAR1-RELATED SEQUENCE 5-LIKE"/>
    <property type="match status" value="1"/>
</dbReference>
<comment type="caution">
    <text evidence="2">The sequence shown here is derived from an EMBL/GenBank/DDBJ whole genome shotgun (WGS) entry which is preliminary data.</text>
</comment>
<protein>
    <recommendedName>
        <fullName evidence="1">FAR1 domain-containing protein</fullName>
    </recommendedName>
</protein>
<evidence type="ECO:0000313" key="3">
    <source>
        <dbReference type="Proteomes" id="UP000289738"/>
    </source>
</evidence>
<keyword evidence="3" id="KW-1185">Reference proteome</keyword>
<organism evidence="2 3">
    <name type="scientific">Arachis hypogaea</name>
    <name type="common">Peanut</name>
    <dbReference type="NCBI Taxonomy" id="3818"/>
    <lineage>
        <taxon>Eukaryota</taxon>
        <taxon>Viridiplantae</taxon>
        <taxon>Streptophyta</taxon>
        <taxon>Embryophyta</taxon>
        <taxon>Tracheophyta</taxon>
        <taxon>Spermatophyta</taxon>
        <taxon>Magnoliopsida</taxon>
        <taxon>eudicotyledons</taxon>
        <taxon>Gunneridae</taxon>
        <taxon>Pentapetalae</taxon>
        <taxon>rosids</taxon>
        <taxon>fabids</taxon>
        <taxon>Fabales</taxon>
        <taxon>Fabaceae</taxon>
        <taxon>Papilionoideae</taxon>
        <taxon>50 kb inversion clade</taxon>
        <taxon>dalbergioids sensu lato</taxon>
        <taxon>Dalbergieae</taxon>
        <taxon>Pterocarpus clade</taxon>
        <taxon>Arachis</taxon>
    </lineage>
</organism>
<dbReference type="PANTHER" id="PTHR46328">
    <property type="entry name" value="FAR-RED IMPAIRED RESPONSIVE (FAR1) FAMILY PROTEIN-RELATED"/>
    <property type="match status" value="1"/>
</dbReference>